<dbReference type="PATRIC" id="fig|1365248.3.peg.3889"/>
<dbReference type="RefSeq" id="WP_155735659.1">
    <property type="nucleotide sequence ID" value="NZ_AUYC01000041.1"/>
</dbReference>
<protein>
    <submittedName>
        <fullName evidence="1">Uncharacterized protein</fullName>
    </submittedName>
</protein>
<organism evidence="1 2">
    <name type="scientific">Pseudoalteromonas luteoviolacea CPMOR-1</name>
    <dbReference type="NCBI Taxonomy" id="1365248"/>
    <lineage>
        <taxon>Bacteria</taxon>
        <taxon>Pseudomonadati</taxon>
        <taxon>Pseudomonadota</taxon>
        <taxon>Gammaproteobacteria</taxon>
        <taxon>Alteromonadales</taxon>
        <taxon>Pseudoalteromonadaceae</taxon>
        <taxon>Pseudoalteromonas</taxon>
    </lineage>
</organism>
<gene>
    <name evidence="1" type="ORF">N473_23845</name>
</gene>
<comment type="caution">
    <text evidence="1">The sequence shown here is derived from an EMBL/GenBank/DDBJ whole genome shotgun (WGS) entry which is preliminary data.</text>
</comment>
<dbReference type="Proteomes" id="UP000076486">
    <property type="component" value="Unassembled WGS sequence"/>
</dbReference>
<evidence type="ECO:0000313" key="1">
    <source>
        <dbReference type="EMBL" id="KZN60764.1"/>
    </source>
</evidence>
<dbReference type="AlphaFoldDB" id="A0A167J8F7"/>
<reference evidence="1 2" key="1">
    <citation type="submission" date="2013-07" db="EMBL/GenBank/DDBJ databases">
        <title>Comparative Genomic and Metabolomic Analysis of Twelve Strains of Pseudoalteromonas luteoviolacea.</title>
        <authorList>
            <person name="Vynne N.G."/>
            <person name="Mansson M."/>
            <person name="Gram L."/>
        </authorList>
    </citation>
    <scope>NUCLEOTIDE SEQUENCE [LARGE SCALE GENOMIC DNA]</scope>
    <source>
        <strain evidence="1 2">CPMOR-1</strain>
    </source>
</reference>
<name>A0A167J8F7_9GAMM</name>
<accession>A0A167J8F7</accession>
<evidence type="ECO:0000313" key="2">
    <source>
        <dbReference type="Proteomes" id="UP000076486"/>
    </source>
</evidence>
<sequence>MILSTHSYFLKERDFNTPIDQIQVWSDKLAVAQQYDLPTEQIQQTKHILGVLKGLR</sequence>
<dbReference type="EMBL" id="AUYC01000041">
    <property type="protein sequence ID" value="KZN60764.1"/>
    <property type="molecule type" value="Genomic_DNA"/>
</dbReference>
<proteinExistence type="predicted"/>